<reference evidence="2" key="2">
    <citation type="journal article" date="2015" name="Data Brief">
        <title>Shoot transcriptome of the giant reed, Arundo donax.</title>
        <authorList>
            <person name="Barrero R.A."/>
            <person name="Guerrero F.D."/>
            <person name="Moolhuijzen P."/>
            <person name="Goolsby J.A."/>
            <person name="Tidwell J."/>
            <person name="Bellgard S.E."/>
            <person name="Bellgard M.I."/>
        </authorList>
    </citation>
    <scope>NUCLEOTIDE SEQUENCE</scope>
    <source>
        <tissue evidence="2">Shoot tissue taken approximately 20 cm above the soil surface</tissue>
    </source>
</reference>
<sequence>MQVTPVCRSTDKQLSKSDFKNF</sequence>
<reference evidence="2" key="1">
    <citation type="submission" date="2014-09" db="EMBL/GenBank/DDBJ databases">
        <authorList>
            <person name="Magalhaes I.L.F."/>
            <person name="Oliveira U."/>
            <person name="Santos F.R."/>
            <person name="Vidigal T.H.D.A."/>
            <person name="Brescovit A.D."/>
            <person name="Santos A.J."/>
        </authorList>
    </citation>
    <scope>NUCLEOTIDE SEQUENCE</scope>
    <source>
        <tissue evidence="2">Shoot tissue taken approximately 20 cm above the soil surface</tissue>
    </source>
</reference>
<proteinExistence type="predicted"/>
<evidence type="ECO:0000256" key="1">
    <source>
        <dbReference type="SAM" id="MobiDB-lite"/>
    </source>
</evidence>
<evidence type="ECO:0000313" key="2">
    <source>
        <dbReference type="EMBL" id="JAE36960.1"/>
    </source>
</evidence>
<organism evidence="2">
    <name type="scientific">Arundo donax</name>
    <name type="common">Giant reed</name>
    <name type="synonym">Donax arundinaceus</name>
    <dbReference type="NCBI Taxonomy" id="35708"/>
    <lineage>
        <taxon>Eukaryota</taxon>
        <taxon>Viridiplantae</taxon>
        <taxon>Streptophyta</taxon>
        <taxon>Embryophyta</taxon>
        <taxon>Tracheophyta</taxon>
        <taxon>Spermatophyta</taxon>
        <taxon>Magnoliopsida</taxon>
        <taxon>Liliopsida</taxon>
        <taxon>Poales</taxon>
        <taxon>Poaceae</taxon>
        <taxon>PACMAD clade</taxon>
        <taxon>Arundinoideae</taxon>
        <taxon>Arundineae</taxon>
        <taxon>Arundo</taxon>
    </lineage>
</organism>
<accession>A0A0A9T0N4</accession>
<protein>
    <submittedName>
        <fullName evidence="2">Uncharacterized protein</fullName>
    </submittedName>
</protein>
<feature type="compositionally biased region" description="Basic and acidic residues" evidence="1">
    <location>
        <begin position="9"/>
        <end position="22"/>
    </location>
</feature>
<feature type="region of interest" description="Disordered" evidence="1">
    <location>
        <begin position="1"/>
        <end position="22"/>
    </location>
</feature>
<name>A0A0A9T0N4_ARUDO</name>
<dbReference type="AlphaFoldDB" id="A0A0A9T0N4"/>
<dbReference type="EMBL" id="GBRH01160936">
    <property type="protein sequence ID" value="JAE36960.1"/>
    <property type="molecule type" value="Transcribed_RNA"/>
</dbReference>